<proteinExistence type="predicted"/>
<protein>
    <submittedName>
        <fullName evidence="2">Uncharacterized protein</fullName>
    </submittedName>
</protein>
<feature type="compositionally biased region" description="Acidic residues" evidence="1">
    <location>
        <begin position="116"/>
        <end position="131"/>
    </location>
</feature>
<sequence length="238" mass="26593">MRPTSMAYSEEVKKWLREHPGRVVTANDIPQIYNASFKSAANPETIKNEFKKTGMWPFNRSVYGDDDFVASGVMSPKNSSSVSTTTNTTTTTTDDDDDDDDDDGGGDNSTNLNSNDDLENGEDINDANVDDGDAYVDDMMLIMMGQSNSQIQAHHGEIESEEEIVAHSSKTTADEYKRQFFREALTVDTSSSDVEPEKKRKIDSFNISPQSILPFTEHQTSKRRTRQNKTAILTSCNY</sequence>
<keyword evidence="3" id="KW-1185">Reference proteome</keyword>
<evidence type="ECO:0000313" key="2">
    <source>
        <dbReference type="EMBL" id="KAH0539928.1"/>
    </source>
</evidence>
<accession>A0AAV7I292</accession>
<evidence type="ECO:0000313" key="3">
    <source>
        <dbReference type="Proteomes" id="UP000826195"/>
    </source>
</evidence>
<dbReference type="Proteomes" id="UP000826195">
    <property type="component" value="Unassembled WGS sequence"/>
</dbReference>
<reference evidence="2 3" key="1">
    <citation type="journal article" date="2021" name="J. Hered.">
        <title>A chromosome-level genome assembly of the parasitoid wasp, Cotesia glomerata (Hymenoptera: Braconidae).</title>
        <authorList>
            <person name="Pinto B.J."/>
            <person name="Weis J.J."/>
            <person name="Gamble T."/>
            <person name="Ode P.J."/>
            <person name="Paul R."/>
            <person name="Zaspel J.M."/>
        </authorList>
    </citation>
    <scope>NUCLEOTIDE SEQUENCE [LARGE SCALE GENOMIC DNA]</scope>
    <source>
        <strain evidence="2">CgM1</strain>
    </source>
</reference>
<organism evidence="2 3">
    <name type="scientific">Cotesia glomerata</name>
    <name type="common">Lepidopteran parasitic wasp</name>
    <name type="synonym">Apanteles glomeratus</name>
    <dbReference type="NCBI Taxonomy" id="32391"/>
    <lineage>
        <taxon>Eukaryota</taxon>
        <taxon>Metazoa</taxon>
        <taxon>Ecdysozoa</taxon>
        <taxon>Arthropoda</taxon>
        <taxon>Hexapoda</taxon>
        <taxon>Insecta</taxon>
        <taxon>Pterygota</taxon>
        <taxon>Neoptera</taxon>
        <taxon>Endopterygota</taxon>
        <taxon>Hymenoptera</taxon>
        <taxon>Apocrita</taxon>
        <taxon>Ichneumonoidea</taxon>
        <taxon>Braconidae</taxon>
        <taxon>Microgastrinae</taxon>
        <taxon>Cotesia</taxon>
    </lineage>
</organism>
<dbReference type="AlphaFoldDB" id="A0AAV7I292"/>
<name>A0AAV7I292_COTGL</name>
<feature type="compositionally biased region" description="Low complexity" evidence="1">
    <location>
        <begin position="78"/>
        <end position="92"/>
    </location>
</feature>
<gene>
    <name evidence="2" type="ORF">KQX54_010034</name>
</gene>
<comment type="caution">
    <text evidence="2">The sequence shown here is derived from an EMBL/GenBank/DDBJ whole genome shotgun (WGS) entry which is preliminary data.</text>
</comment>
<dbReference type="EMBL" id="JAHXZJ010002609">
    <property type="protein sequence ID" value="KAH0539928.1"/>
    <property type="molecule type" value="Genomic_DNA"/>
</dbReference>
<feature type="compositionally biased region" description="Acidic residues" evidence="1">
    <location>
        <begin position="93"/>
        <end position="105"/>
    </location>
</feature>
<feature type="region of interest" description="Disordered" evidence="1">
    <location>
        <begin position="73"/>
        <end position="131"/>
    </location>
</feature>
<evidence type="ECO:0000256" key="1">
    <source>
        <dbReference type="SAM" id="MobiDB-lite"/>
    </source>
</evidence>